<dbReference type="GO" id="GO:0000287">
    <property type="term" value="F:magnesium ion binding"/>
    <property type="evidence" value="ECO:0007669"/>
    <property type="project" value="TreeGrafter"/>
</dbReference>
<dbReference type="GO" id="GO:0005829">
    <property type="term" value="C:cytosol"/>
    <property type="evidence" value="ECO:0007669"/>
    <property type="project" value="TreeGrafter"/>
</dbReference>
<dbReference type="PANTHER" id="PTHR10000">
    <property type="entry name" value="PHOSPHOSERINE PHOSPHATASE"/>
    <property type="match status" value="1"/>
</dbReference>
<dbReference type="PROSITE" id="PS01228">
    <property type="entry name" value="COF_1"/>
    <property type="match status" value="1"/>
</dbReference>
<dbReference type="AlphaFoldDB" id="A0A285X4C3"/>
<name>A0A285X4C3_9FLAO</name>
<dbReference type="NCBIfam" id="TIGR01484">
    <property type="entry name" value="HAD-SF-IIB"/>
    <property type="match status" value="2"/>
</dbReference>
<keyword evidence="2" id="KW-1185">Reference proteome</keyword>
<dbReference type="RefSeq" id="WP_097055993.1">
    <property type="nucleotide sequence ID" value="NZ_OCMF01000002.1"/>
</dbReference>
<reference evidence="2" key="1">
    <citation type="submission" date="2017-09" db="EMBL/GenBank/DDBJ databases">
        <authorList>
            <person name="Varghese N."/>
            <person name="Submissions S."/>
        </authorList>
    </citation>
    <scope>NUCLEOTIDE SEQUENCE [LARGE SCALE GENOMIC DNA]</scope>
    <source>
        <strain evidence="2">CGMCC 1.12641</strain>
    </source>
</reference>
<dbReference type="InterPro" id="IPR036412">
    <property type="entry name" value="HAD-like_sf"/>
</dbReference>
<proteinExistence type="predicted"/>
<dbReference type="SUPFAM" id="SSF56784">
    <property type="entry name" value="HAD-like"/>
    <property type="match status" value="1"/>
</dbReference>
<evidence type="ECO:0008006" key="3">
    <source>
        <dbReference type="Google" id="ProtNLM"/>
    </source>
</evidence>
<protein>
    <recommendedName>
        <fullName evidence="3">Sugar-phosphatase</fullName>
    </recommendedName>
</protein>
<organism evidence="1 2">
    <name type="scientific">Salinimicrobium sediminis</name>
    <dbReference type="NCBI Taxonomy" id="1343891"/>
    <lineage>
        <taxon>Bacteria</taxon>
        <taxon>Pseudomonadati</taxon>
        <taxon>Bacteroidota</taxon>
        <taxon>Flavobacteriia</taxon>
        <taxon>Flavobacteriales</taxon>
        <taxon>Flavobacteriaceae</taxon>
        <taxon>Salinimicrobium</taxon>
    </lineage>
</organism>
<dbReference type="SFLD" id="SFLDS00003">
    <property type="entry name" value="Haloacid_Dehalogenase"/>
    <property type="match status" value="1"/>
</dbReference>
<accession>A0A285X4C3</accession>
<dbReference type="InterPro" id="IPR000150">
    <property type="entry name" value="Cof"/>
</dbReference>
<dbReference type="OrthoDB" id="9814970at2"/>
<evidence type="ECO:0000313" key="2">
    <source>
        <dbReference type="Proteomes" id="UP000219193"/>
    </source>
</evidence>
<dbReference type="InterPro" id="IPR006379">
    <property type="entry name" value="HAD-SF_hydro_IIB"/>
</dbReference>
<evidence type="ECO:0000313" key="1">
    <source>
        <dbReference type="EMBL" id="SOC80200.1"/>
    </source>
</evidence>
<dbReference type="InterPro" id="IPR023214">
    <property type="entry name" value="HAD_sf"/>
</dbReference>
<dbReference type="Gene3D" id="3.30.1240.10">
    <property type="match status" value="1"/>
</dbReference>
<dbReference type="Proteomes" id="UP000219193">
    <property type="component" value="Unassembled WGS sequence"/>
</dbReference>
<dbReference type="Gene3D" id="3.40.50.1000">
    <property type="entry name" value="HAD superfamily/HAD-like"/>
    <property type="match status" value="1"/>
</dbReference>
<dbReference type="EMBL" id="OCMF01000002">
    <property type="protein sequence ID" value="SOC80200.1"/>
    <property type="molecule type" value="Genomic_DNA"/>
</dbReference>
<sequence length="273" mass="31648">MDYSKIKLIVTDMDGTLLNSDHEVSQRFFEAFRKLRNRGIKLAVASGRQYYSLRERMEPVKDEMIYIAENGAIVIDRGEEKHLVPMDIRIVHQIIKEVRELENKYLILCGRKQAYIESTAPEFMKPFLDHYEKYKVVEDLLQVKDDIFLKVTICDLQGAEKNSMPYVEHFKRELQVKLSGEIWIDFNDKKAQKGNALKALQENLGINKEETMAFGDYLNDLELFEHAGIGYAVENAHEEVKKVAAHVTKSNDEFGVEMILEELLEKISVEAEQ</sequence>
<dbReference type="SFLD" id="SFLDG01140">
    <property type="entry name" value="C2.B:_Phosphomannomutase_and_P"/>
    <property type="match status" value="1"/>
</dbReference>
<dbReference type="SFLD" id="SFLDG01144">
    <property type="entry name" value="C2.B.4:_PGP_Like"/>
    <property type="match status" value="1"/>
</dbReference>
<gene>
    <name evidence="1" type="ORF">SAMN06296241_1746</name>
</gene>
<dbReference type="NCBIfam" id="TIGR00099">
    <property type="entry name" value="Cof-subfamily"/>
    <property type="match status" value="1"/>
</dbReference>
<dbReference type="PANTHER" id="PTHR10000:SF8">
    <property type="entry name" value="HAD SUPERFAMILY HYDROLASE-LIKE, TYPE 3"/>
    <property type="match status" value="1"/>
</dbReference>
<dbReference type="CDD" id="cd07518">
    <property type="entry name" value="HAD_YbiV-Like"/>
    <property type="match status" value="1"/>
</dbReference>
<dbReference type="Pfam" id="PF08282">
    <property type="entry name" value="Hydrolase_3"/>
    <property type="match status" value="1"/>
</dbReference>
<dbReference type="GO" id="GO:0016791">
    <property type="term" value="F:phosphatase activity"/>
    <property type="evidence" value="ECO:0007669"/>
    <property type="project" value="TreeGrafter"/>
</dbReference>